<dbReference type="EMBL" id="LXEX01000005">
    <property type="protein sequence ID" value="OAT60961.1"/>
    <property type="molecule type" value="Genomic_DNA"/>
</dbReference>
<reference evidence="1 2" key="1">
    <citation type="submission" date="2016-04" db="EMBL/GenBank/DDBJ databases">
        <title>ATOL: Assembling a taxonomically balanced genome-scale reconstruction of the evolutionary history of the Enterobacteriaceae.</title>
        <authorList>
            <person name="Plunkett G.III."/>
            <person name="Neeno-Eckwall E.C."/>
            <person name="Glasner J.D."/>
            <person name="Perna N.T."/>
        </authorList>
    </citation>
    <scope>NUCLEOTIDE SEQUENCE [LARGE SCALE GENOMIC DNA]</scope>
    <source>
        <strain evidence="1 2">ATCC 12841</strain>
    </source>
</reference>
<name>A0AA91EHM1_9GAMM</name>
<accession>A0AA91EHM1</accession>
<gene>
    <name evidence="1" type="ORF">M993_00438</name>
</gene>
<proteinExistence type="predicted"/>
<sequence>MQSVVLVSNYLEKVRFSVVNERVDVELFKSTLGPVMIDIIERFEPYFKTFGKLYMDDFNQLKRLIS</sequence>
<organism evidence="1 2">
    <name type="scientific">Obesumbacterium proteus ATCC 12841</name>
    <dbReference type="NCBI Taxonomy" id="1354268"/>
    <lineage>
        <taxon>Bacteria</taxon>
        <taxon>Pseudomonadati</taxon>
        <taxon>Pseudomonadota</taxon>
        <taxon>Gammaproteobacteria</taxon>
        <taxon>Enterobacterales</taxon>
        <taxon>Hafniaceae</taxon>
        <taxon>Obesumbacterium</taxon>
    </lineage>
</organism>
<dbReference type="AlphaFoldDB" id="A0AA91EHM1"/>
<evidence type="ECO:0000313" key="2">
    <source>
        <dbReference type="Proteomes" id="UP000078431"/>
    </source>
</evidence>
<dbReference type="Proteomes" id="UP000078431">
    <property type="component" value="Unassembled WGS sequence"/>
</dbReference>
<keyword evidence="2" id="KW-1185">Reference proteome</keyword>
<protein>
    <submittedName>
        <fullName evidence="1">Uncharacterized protein</fullName>
    </submittedName>
</protein>
<comment type="caution">
    <text evidence="1">The sequence shown here is derived from an EMBL/GenBank/DDBJ whole genome shotgun (WGS) entry which is preliminary data.</text>
</comment>
<evidence type="ECO:0000313" key="1">
    <source>
        <dbReference type="EMBL" id="OAT60961.1"/>
    </source>
</evidence>